<comment type="caution">
    <text evidence="1">The sequence shown here is derived from an EMBL/GenBank/DDBJ whole genome shotgun (WGS) entry which is preliminary data.</text>
</comment>
<protein>
    <recommendedName>
        <fullName evidence="3">HEAT repeat domain-containing protein</fullName>
    </recommendedName>
</protein>
<reference evidence="2" key="1">
    <citation type="submission" date="2023-07" db="EMBL/GenBank/DDBJ databases">
        <title>30 novel species of actinomycetes from the DSMZ collection.</title>
        <authorList>
            <person name="Nouioui I."/>
        </authorList>
    </citation>
    <scope>NUCLEOTIDE SEQUENCE [LARGE SCALE GENOMIC DNA]</scope>
    <source>
        <strain evidence="2">DSM 44743</strain>
    </source>
</reference>
<dbReference type="RefSeq" id="WP_311514500.1">
    <property type="nucleotide sequence ID" value="NZ_JAVREP010000034.1"/>
</dbReference>
<keyword evidence="2" id="KW-1185">Reference proteome</keyword>
<accession>A0ABU2MHK5</accession>
<proteinExistence type="predicted"/>
<evidence type="ECO:0000313" key="1">
    <source>
        <dbReference type="EMBL" id="MDT0332067.1"/>
    </source>
</evidence>
<organism evidence="1 2">
    <name type="scientific">Nocardiopsis lambiniae</name>
    <dbReference type="NCBI Taxonomy" id="3075539"/>
    <lineage>
        <taxon>Bacteria</taxon>
        <taxon>Bacillati</taxon>
        <taxon>Actinomycetota</taxon>
        <taxon>Actinomycetes</taxon>
        <taxon>Streptosporangiales</taxon>
        <taxon>Nocardiopsidaceae</taxon>
        <taxon>Nocardiopsis</taxon>
    </lineage>
</organism>
<dbReference type="Proteomes" id="UP001183390">
    <property type="component" value="Unassembled WGS sequence"/>
</dbReference>
<dbReference type="EMBL" id="JAVREP010000034">
    <property type="protein sequence ID" value="MDT0332067.1"/>
    <property type="molecule type" value="Genomic_DNA"/>
</dbReference>
<dbReference type="InterPro" id="IPR011989">
    <property type="entry name" value="ARM-like"/>
</dbReference>
<name>A0ABU2MHK5_9ACTN</name>
<sequence>MSTGTDVLTATDWKRTFHAYGLGTDVPGHLALLLSDDPRDHASALDHLYSAVIHQGSVYSATVPAARFVAGVLDRPGLDTAAPGADAVDGGSSPSLRVRLLAFLRDAVEGGIGYLETPVPPPLDTTERDRVYTAMGSDDEDEAIDIWEDESIDSLMYHEVGVAMGEAAPELYTAVRPHLTHPDAATRRRAVEAAAAIARLGGLDLDLSGAADMAETRDEGAVIVLALGESDGDTTEFLAHTDPAIRACAALAPGQRENPAALTELLSALRDPEEADTWFEDRPSFFDRYGTVRSALLREAALRGTPEDAERMLPVFRGLTPFTSASTADADLGPMLEAAFPDGLPENLTGAQREYLRALADGVLPWKGAQVTAFAALLRRLGLPADREELRVLVGEWA</sequence>
<evidence type="ECO:0008006" key="3">
    <source>
        <dbReference type="Google" id="ProtNLM"/>
    </source>
</evidence>
<evidence type="ECO:0000313" key="2">
    <source>
        <dbReference type="Proteomes" id="UP001183390"/>
    </source>
</evidence>
<gene>
    <name evidence="1" type="ORF">RM479_26965</name>
</gene>
<dbReference type="Gene3D" id="1.25.10.10">
    <property type="entry name" value="Leucine-rich Repeat Variant"/>
    <property type="match status" value="1"/>
</dbReference>